<protein>
    <submittedName>
        <fullName evidence="2">Uncharacterized protein</fullName>
    </submittedName>
</protein>
<feature type="compositionally biased region" description="Acidic residues" evidence="1">
    <location>
        <begin position="96"/>
        <end position="111"/>
    </location>
</feature>
<keyword evidence="3" id="KW-1185">Reference proteome</keyword>
<dbReference type="EMBL" id="KZ678427">
    <property type="protein sequence ID" value="PSR88543.1"/>
    <property type="molecule type" value="Genomic_DNA"/>
</dbReference>
<dbReference type="OrthoDB" id="4521980at2759"/>
<proteinExistence type="predicted"/>
<gene>
    <name evidence="2" type="ORF">BD289DRAFT_432031</name>
</gene>
<feature type="region of interest" description="Disordered" evidence="1">
    <location>
        <begin position="77"/>
        <end position="120"/>
    </location>
</feature>
<dbReference type="InParanoid" id="A0A2T3AA60"/>
<dbReference type="STRING" id="2025994.A0A2T3AA60"/>
<sequence length="219" mass="23525">MATANEAGFSTRKSTRPRNYTPMQYPRTASWNVPISSTDRAKMLHGFWPLDMDDKWVVFAEVQAQGASATTTTATLNKASGTGAGAGDGAGVSTEDTTDGETSENANEDSDSGGSSTANSLAASSSSANFILRFCRSWTGDEHVILMVESDHIEADESERCGSRISKVEWERGAAWLGPDASKDEEEPEIKAMMWRFCRGLLGCEMEALTAIMANDGSE</sequence>
<evidence type="ECO:0000313" key="3">
    <source>
        <dbReference type="Proteomes" id="UP000241462"/>
    </source>
</evidence>
<dbReference type="Proteomes" id="UP000241462">
    <property type="component" value="Unassembled WGS sequence"/>
</dbReference>
<evidence type="ECO:0000256" key="1">
    <source>
        <dbReference type="SAM" id="MobiDB-lite"/>
    </source>
</evidence>
<feature type="compositionally biased region" description="Polar residues" evidence="1">
    <location>
        <begin position="17"/>
        <end position="26"/>
    </location>
</feature>
<accession>A0A2T3AA60</accession>
<dbReference type="AlphaFoldDB" id="A0A2T3AA60"/>
<evidence type="ECO:0000313" key="2">
    <source>
        <dbReference type="EMBL" id="PSR88543.1"/>
    </source>
</evidence>
<reference evidence="2 3" key="1">
    <citation type="journal article" date="2018" name="Mycol. Prog.">
        <title>Coniella lustricola, a new species from submerged detritus.</title>
        <authorList>
            <person name="Raudabaugh D.B."/>
            <person name="Iturriaga T."/>
            <person name="Carver A."/>
            <person name="Mondo S."/>
            <person name="Pangilinan J."/>
            <person name="Lipzen A."/>
            <person name="He G."/>
            <person name="Amirebrahimi M."/>
            <person name="Grigoriev I.V."/>
            <person name="Miller A.N."/>
        </authorList>
    </citation>
    <scope>NUCLEOTIDE SEQUENCE [LARGE SCALE GENOMIC DNA]</scope>
    <source>
        <strain evidence="2 3">B22-T-1</strain>
    </source>
</reference>
<feature type="region of interest" description="Disordered" evidence="1">
    <location>
        <begin position="1"/>
        <end position="26"/>
    </location>
</feature>
<organism evidence="2 3">
    <name type="scientific">Coniella lustricola</name>
    <dbReference type="NCBI Taxonomy" id="2025994"/>
    <lineage>
        <taxon>Eukaryota</taxon>
        <taxon>Fungi</taxon>
        <taxon>Dikarya</taxon>
        <taxon>Ascomycota</taxon>
        <taxon>Pezizomycotina</taxon>
        <taxon>Sordariomycetes</taxon>
        <taxon>Sordariomycetidae</taxon>
        <taxon>Diaporthales</taxon>
        <taxon>Schizoparmaceae</taxon>
        <taxon>Coniella</taxon>
    </lineage>
</organism>
<name>A0A2T3AA60_9PEZI</name>